<dbReference type="Proteomes" id="UP001229421">
    <property type="component" value="Unassembled WGS sequence"/>
</dbReference>
<comment type="caution">
    <text evidence="2">The sequence shown here is derived from an EMBL/GenBank/DDBJ whole genome shotgun (WGS) entry which is preliminary data.</text>
</comment>
<accession>A0AAD8ND67</accession>
<protein>
    <submittedName>
        <fullName evidence="2">Uncharacterized protein</fullName>
    </submittedName>
</protein>
<gene>
    <name evidence="2" type="ORF">QVD17_37999</name>
</gene>
<evidence type="ECO:0000313" key="2">
    <source>
        <dbReference type="EMBL" id="KAK1411450.1"/>
    </source>
</evidence>
<organism evidence="2 3">
    <name type="scientific">Tagetes erecta</name>
    <name type="common">African marigold</name>
    <dbReference type="NCBI Taxonomy" id="13708"/>
    <lineage>
        <taxon>Eukaryota</taxon>
        <taxon>Viridiplantae</taxon>
        <taxon>Streptophyta</taxon>
        <taxon>Embryophyta</taxon>
        <taxon>Tracheophyta</taxon>
        <taxon>Spermatophyta</taxon>
        <taxon>Magnoliopsida</taxon>
        <taxon>eudicotyledons</taxon>
        <taxon>Gunneridae</taxon>
        <taxon>Pentapetalae</taxon>
        <taxon>asterids</taxon>
        <taxon>campanulids</taxon>
        <taxon>Asterales</taxon>
        <taxon>Asteraceae</taxon>
        <taxon>Asteroideae</taxon>
        <taxon>Heliantheae alliance</taxon>
        <taxon>Tageteae</taxon>
        <taxon>Tagetes</taxon>
    </lineage>
</organism>
<sequence>MTVVVYVVLVVNMCRTGGGGWRKAMICVAHLPFWKIVCRITPTGGGWGQRSGAKEAEDSVIVKIMDFGCGDEGCSQE</sequence>
<keyword evidence="1" id="KW-0732">Signal</keyword>
<evidence type="ECO:0000256" key="1">
    <source>
        <dbReference type="SAM" id="SignalP"/>
    </source>
</evidence>
<feature type="chain" id="PRO_5042038774" evidence="1">
    <location>
        <begin position="21"/>
        <end position="77"/>
    </location>
</feature>
<dbReference type="AlphaFoldDB" id="A0AAD8ND67"/>
<evidence type="ECO:0000313" key="3">
    <source>
        <dbReference type="Proteomes" id="UP001229421"/>
    </source>
</evidence>
<name>A0AAD8ND67_TARER</name>
<feature type="signal peptide" evidence="1">
    <location>
        <begin position="1"/>
        <end position="20"/>
    </location>
</feature>
<dbReference type="EMBL" id="JAUHHV010000010">
    <property type="protein sequence ID" value="KAK1411450.1"/>
    <property type="molecule type" value="Genomic_DNA"/>
</dbReference>
<reference evidence="2" key="1">
    <citation type="journal article" date="2023" name="bioRxiv">
        <title>Improved chromosome-level genome assembly for marigold (Tagetes erecta).</title>
        <authorList>
            <person name="Jiang F."/>
            <person name="Yuan L."/>
            <person name="Wang S."/>
            <person name="Wang H."/>
            <person name="Xu D."/>
            <person name="Wang A."/>
            <person name="Fan W."/>
        </authorList>
    </citation>
    <scope>NUCLEOTIDE SEQUENCE</scope>
    <source>
        <strain evidence="2">WSJ</strain>
        <tissue evidence="2">Leaf</tissue>
    </source>
</reference>
<keyword evidence="3" id="KW-1185">Reference proteome</keyword>
<proteinExistence type="predicted"/>